<dbReference type="Gene3D" id="3.90.280.10">
    <property type="entry name" value="PEBP-like"/>
    <property type="match status" value="1"/>
</dbReference>
<protein>
    <submittedName>
        <fullName evidence="2">YbhB/YbcL family Raf kinase inhibitor-like protein</fullName>
    </submittedName>
</protein>
<organism evidence="2 3">
    <name type="scientific">Nocardia huaxiensis</name>
    <dbReference type="NCBI Taxonomy" id="2755382"/>
    <lineage>
        <taxon>Bacteria</taxon>
        <taxon>Bacillati</taxon>
        <taxon>Actinomycetota</taxon>
        <taxon>Actinomycetes</taxon>
        <taxon>Mycobacteriales</taxon>
        <taxon>Nocardiaceae</taxon>
        <taxon>Nocardia</taxon>
    </lineage>
</organism>
<accession>A0A7D6VEL1</accession>
<dbReference type="Pfam" id="PF01161">
    <property type="entry name" value="PBP"/>
    <property type="match status" value="1"/>
</dbReference>
<dbReference type="NCBIfam" id="TIGR00481">
    <property type="entry name" value="YbhB/YbcL family Raf kinase inhibitor-like protein"/>
    <property type="match status" value="1"/>
</dbReference>
<dbReference type="CDD" id="cd00865">
    <property type="entry name" value="PEBP_bact_arch"/>
    <property type="match status" value="1"/>
</dbReference>
<dbReference type="InterPro" id="IPR036610">
    <property type="entry name" value="PEBP-like_sf"/>
</dbReference>
<proteinExistence type="inferred from homology"/>
<dbReference type="PANTHER" id="PTHR30289">
    <property type="entry name" value="UNCHARACTERIZED PROTEIN YBCL-RELATED"/>
    <property type="match status" value="1"/>
</dbReference>
<evidence type="ECO:0000313" key="3">
    <source>
        <dbReference type="Proteomes" id="UP000515512"/>
    </source>
</evidence>
<keyword evidence="3" id="KW-1185">Reference proteome</keyword>
<dbReference type="PANTHER" id="PTHR30289:SF1">
    <property type="entry name" value="PEBP (PHOSPHATIDYLETHANOLAMINE-BINDING PROTEIN) FAMILY PROTEIN"/>
    <property type="match status" value="1"/>
</dbReference>
<dbReference type="SUPFAM" id="SSF49777">
    <property type="entry name" value="PEBP-like"/>
    <property type="match status" value="1"/>
</dbReference>
<gene>
    <name evidence="2" type="ORF">H0264_22190</name>
</gene>
<dbReference type="EMBL" id="CP059399">
    <property type="protein sequence ID" value="QLY34592.1"/>
    <property type="molecule type" value="Genomic_DNA"/>
</dbReference>
<comment type="similarity">
    <text evidence="1">Belongs to the UPF0098 family.</text>
</comment>
<dbReference type="AlphaFoldDB" id="A0A7D6VEL1"/>
<sequence>MPDHSYDPYGPLPKLPAFRLTSADIIDGQSLGLDQVSGIFGAGGKDISPQLSWSDFPAETKSFAVTCYDPDAPTASGFWHWAVFDIPVTVTSLATGAGSEGGSLPVGAIALVNDGLITGYVGAAPPPGHGNHRYYFTVHAVDVESLVLPAHATPGVLGFNLFGHALARTHIIATFGR</sequence>
<evidence type="ECO:0000256" key="1">
    <source>
        <dbReference type="ARBA" id="ARBA00007120"/>
    </source>
</evidence>
<dbReference type="Proteomes" id="UP000515512">
    <property type="component" value="Chromosome"/>
</dbReference>
<dbReference type="InterPro" id="IPR005247">
    <property type="entry name" value="YbhB_YbcL/LppC-like"/>
</dbReference>
<dbReference type="InterPro" id="IPR008914">
    <property type="entry name" value="PEBP"/>
</dbReference>
<reference evidence="2 3" key="1">
    <citation type="submission" date="2020-07" db="EMBL/GenBank/DDBJ databases">
        <authorList>
            <person name="Zhuang K."/>
            <person name="Ran Y."/>
        </authorList>
    </citation>
    <scope>NUCLEOTIDE SEQUENCE [LARGE SCALE GENOMIC DNA]</scope>
    <source>
        <strain evidence="2 3">WCH-YHL-001</strain>
    </source>
</reference>
<evidence type="ECO:0000313" key="2">
    <source>
        <dbReference type="EMBL" id="QLY34592.1"/>
    </source>
</evidence>
<name>A0A7D6VEL1_9NOCA</name>
<dbReference type="KEGG" id="nhu:H0264_22190"/>